<proteinExistence type="predicted"/>
<keyword evidence="3" id="KW-1185">Reference proteome</keyword>
<dbReference type="InterPro" id="IPR000182">
    <property type="entry name" value="GNAT_dom"/>
</dbReference>
<dbReference type="AlphaFoldDB" id="A0A4R0H624"/>
<evidence type="ECO:0000259" key="1">
    <source>
        <dbReference type="PROSITE" id="PS51186"/>
    </source>
</evidence>
<dbReference type="Proteomes" id="UP000292346">
    <property type="component" value="Unassembled WGS sequence"/>
</dbReference>
<dbReference type="EMBL" id="SJJZ01000004">
    <property type="protein sequence ID" value="TCC04280.1"/>
    <property type="molecule type" value="Genomic_DNA"/>
</dbReference>
<accession>A0A4R0H624</accession>
<evidence type="ECO:0000313" key="2">
    <source>
        <dbReference type="EMBL" id="TCC04280.1"/>
    </source>
</evidence>
<dbReference type="Pfam" id="PF00583">
    <property type="entry name" value="Acetyltransf_1"/>
    <property type="match status" value="1"/>
</dbReference>
<dbReference type="Gene3D" id="3.40.630.30">
    <property type="match status" value="1"/>
</dbReference>
<feature type="domain" description="N-acetyltransferase" evidence="1">
    <location>
        <begin position="89"/>
        <end position="241"/>
    </location>
</feature>
<comment type="caution">
    <text evidence="2">The sequence shown here is derived from an EMBL/GenBank/DDBJ whole genome shotgun (WGS) entry which is preliminary data.</text>
</comment>
<evidence type="ECO:0000313" key="3">
    <source>
        <dbReference type="Proteomes" id="UP000292346"/>
    </source>
</evidence>
<gene>
    <name evidence="2" type="ORF">E0H45_34985</name>
</gene>
<dbReference type="InterPro" id="IPR016181">
    <property type="entry name" value="Acyl_CoA_acyltransferase"/>
</dbReference>
<organism evidence="2 3">
    <name type="scientific">Kribbella soli</name>
    <dbReference type="NCBI Taxonomy" id="1124743"/>
    <lineage>
        <taxon>Bacteria</taxon>
        <taxon>Bacillati</taxon>
        <taxon>Actinomycetota</taxon>
        <taxon>Actinomycetes</taxon>
        <taxon>Propionibacteriales</taxon>
        <taxon>Kribbellaceae</taxon>
        <taxon>Kribbella</taxon>
    </lineage>
</organism>
<dbReference type="PROSITE" id="PS51186">
    <property type="entry name" value="GNAT"/>
    <property type="match status" value="1"/>
</dbReference>
<dbReference type="CDD" id="cd04301">
    <property type="entry name" value="NAT_SF"/>
    <property type="match status" value="1"/>
</dbReference>
<keyword evidence="2" id="KW-0808">Transferase</keyword>
<protein>
    <submittedName>
        <fullName evidence="2">GNAT family N-acetyltransferase</fullName>
    </submittedName>
</protein>
<dbReference type="GO" id="GO:0016747">
    <property type="term" value="F:acyltransferase activity, transferring groups other than amino-acyl groups"/>
    <property type="evidence" value="ECO:0007669"/>
    <property type="project" value="InterPro"/>
</dbReference>
<dbReference type="OrthoDB" id="4966223at2"/>
<dbReference type="SUPFAM" id="SSF55729">
    <property type="entry name" value="Acyl-CoA N-acyltransferases (Nat)"/>
    <property type="match status" value="1"/>
</dbReference>
<name>A0A4R0H624_9ACTN</name>
<sequence>MGPRRRRGRDPDLRSRNRVTVYFSIGSYTGSMMRRWLEGWRLCRGLAPVIEYDDAYAAVLRLPGRDRELFTRTDDPTTVDRLARSLPADTWLTVTTQHGAEIARRLADAGTQPFEEQKTLMSIDLLAHPRATAETETDGPLEYVKVLVDGTVAAGGMVAIVGDDAVMHDIHTDPAYRRRGLGSVVMGALAARALERGARTGLLMATTDGFHLYRKLGWEAEATMVTASGVADPRPMSGDLGAVLTGG</sequence>
<reference evidence="2 3" key="1">
    <citation type="submission" date="2019-02" db="EMBL/GenBank/DDBJ databases">
        <title>Kribbella capetownensis sp. nov. and Kribbella speibonae sp. nov., isolated from soil.</title>
        <authorList>
            <person name="Curtis S.M."/>
            <person name="Norton I."/>
            <person name="Everest G.J."/>
            <person name="Meyers P.R."/>
        </authorList>
    </citation>
    <scope>NUCLEOTIDE SEQUENCE [LARGE SCALE GENOMIC DNA]</scope>
    <source>
        <strain evidence="2 3">KCTC 29219</strain>
    </source>
</reference>